<gene>
    <name evidence="1" type="ordered locus">PACID_31880</name>
</gene>
<protein>
    <submittedName>
        <fullName evidence="1">Type I phosphodiesterase/nucleotide pyrophosphatase</fullName>
    </submittedName>
</protein>
<dbReference type="GO" id="GO:0016787">
    <property type="term" value="F:hydrolase activity"/>
    <property type="evidence" value="ECO:0007669"/>
    <property type="project" value="UniProtKB-ARBA"/>
</dbReference>
<dbReference type="InterPro" id="IPR017850">
    <property type="entry name" value="Alkaline_phosphatase_core_sf"/>
</dbReference>
<dbReference type="EMBL" id="CP003493">
    <property type="protein sequence ID" value="AFV90948.1"/>
    <property type="molecule type" value="Genomic_DNA"/>
</dbReference>
<dbReference type="PANTHER" id="PTHR10151">
    <property type="entry name" value="ECTONUCLEOTIDE PYROPHOSPHATASE/PHOSPHODIESTERASE"/>
    <property type="match status" value="1"/>
</dbReference>
<dbReference type="Proteomes" id="UP000000214">
    <property type="component" value="Chromosome"/>
</dbReference>
<dbReference type="STRING" id="1171373.PACID_31880"/>
<reference evidence="1 2" key="1">
    <citation type="journal article" date="2012" name="BMC Genomics">
        <title>The genome sequence of Propionibacterium acidipropionici provides insights into its biotechnological and industrial potential.</title>
        <authorList>
            <person name="Parizzi L.P."/>
            <person name="Grassi M.C."/>
            <person name="Llerena L.A."/>
            <person name="Carazzolle M.F."/>
            <person name="Queiroz V.L."/>
            <person name="Lunardi I."/>
            <person name="Zeidler A.F."/>
            <person name="Teixeira P.J."/>
            <person name="Mieczkowski P."/>
            <person name="Rincones J."/>
            <person name="Pereira G.A."/>
        </authorList>
    </citation>
    <scope>NUCLEOTIDE SEQUENCE [LARGE SCALE GENOMIC DNA]</scope>
    <source>
        <strain evidence="2">ATCC 4875 / DSM 20272 / JCM 6432 / NBRC 12425 / NCIMB 8070</strain>
    </source>
</reference>
<dbReference type="CDD" id="cd16018">
    <property type="entry name" value="Enpp"/>
    <property type="match status" value="1"/>
</dbReference>
<evidence type="ECO:0000313" key="1">
    <source>
        <dbReference type="EMBL" id="AFV90948.1"/>
    </source>
</evidence>
<dbReference type="HOGENOM" id="CLU_017594_0_0_11"/>
<dbReference type="Gene3D" id="3.40.720.10">
    <property type="entry name" value="Alkaline Phosphatase, subunit A"/>
    <property type="match status" value="1"/>
</dbReference>
<dbReference type="eggNOG" id="COG1524">
    <property type="taxonomic scope" value="Bacteria"/>
</dbReference>
<dbReference type="KEGG" id="pbo:PACID_31880"/>
<accession>K7S0S7</accession>
<dbReference type="SUPFAM" id="SSF53649">
    <property type="entry name" value="Alkaline phosphatase-like"/>
    <property type="match status" value="1"/>
</dbReference>
<sequence length="440" mass="47484">MHSPRLLVISVDAMEDVDEAYARTLPAFGRILADPARAQIQAVYPTLTYPNHTAQITGCPPAETGIFNNVQMQAGVDHPDWFWWYRMIQVPTLLDRAAAAGMKVATVNWPVTAGAPFDVVVPEIGNEDRTGGVEATMRKACSARGYELFERHRDKIIEKPKRNHGPFAAAVAADVLREDQPDVMFIHLVELDAARHKHGPRGPHVAEALRTVDGRLATILAALDETGGVGSGSTDSGGAATNIVIVSDHGQLDVVQHTNLNALLAERGLMETDGQGHLVSWDAYVHSSGLSGQLFVADGITAEKRRRLEDLLAEVLADPKYRIRKIWTARQARDAFGLDGPFEYVIESDPGVIVGGALDRRAVVRRTDPDFGGNLGNHGHHPGAGDQPVFFATGPAFTPGADAGRHRMIDEAPTLARALGVELPDSRGQAMEELLSGGRN</sequence>
<dbReference type="Pfam" id="PF01663">
    <property type="entry name" value="Phosphodiest"/>
    <property type="match status" value="1"/>
</dbReference>
<dbReference type="PANTHER" id="PTHR10151:SF120">
    <property type="entry name" value="BIS(5'-ADENOSYL)-TRIPHOSPHATASE"/>
    <property type="match status" value="1"/>
</dbReference>
<name>K7S0S7_ACIA4</name>
<evidence type="ECO:0000313" key="2">
    <source>
        <dbReference type="Proteomes" id="UP000000214"/>
    </source>
</evidence>
<dbReference type="PATRIC" id="fig|1171373.8.peg.3136"/>
<proteinExistence type="predicted"/>
<dbReference type="AlphaFoldDB" id="K7S0S7"/>
<dbReference type="InterPro" id="IPR002591">
    <property type="entry name" value="Phosphodiest/P_Trfase"/>
</dbReference>
<organism evidence="1 2">
    <name type="scientific">Acidipropionibacterium acidipropionici (strain ATCC 4875 / DSM 20272 / JCM 6432 / NBRC 12425 / NCIMB 8070 / 4)</name>
    <name type="common">Propionibacterium acidipropionici</name>
    <dbReference type="NCBI Taxonomy" id="1171373"/>
    <lineage>
        <taxon>Bacteria</taxon>
        <taxon>Bacillati</taxon>
        <taxon>Actinomycetota</taxon>
        <taxon>Actinomycetes</taxon>
        <taxon>Propionibacteriales</taxon>
        <taxon>Propionibacteriaceae</taxon>
        <taxon>Acidipropionibacterium</taxon>
    </lineage>
</organism>
<dbReference type="RefSeq" id="WP_015071842.1">
    <property type="nucleotide sequence ID" value="NC_019395.1"/>
</dbReference>
<dbReference type="GeneID" id="88084623"/>